<dbReference type="InterPro" id="IPR026593">
    <property type="entry name" value="SecY"/>
</dbReference>
<feature type="transmembrane region" description="Helical" evidence="10">
    <location>
        <begin position="366"/>
        <end position="384"/>
    </location>
</feature>
<evidence type="ECO:0000256" key="4">
    <source>
        <dbReference type="ARBA" id="ARBA00022692"/>
    </source>
</evidence>
<name>A0A419EVP9_9BACT</name>
<feature type="transmembrane region" description="Helical" evidence="10">
    <location>
        <begin position="214"/>
        <end position="234"/>
    </location>
</feature>
<dbReference type="NCBIfam" id="TIGR00967">
    <property type="entry name" value="3a0501s007"/>
    <property type="match status" value="1"/>
</dbReference>
<dbReference type="InterPro" id="IPR030659">
    <property type="entry name" value="SecY_CS"/>
</dbReference>
<protein>
    <recommendedName>
        <fullName evidence="9 10">Protein translocase subunit SecY</fullName>
    </recommendedName>
</protein>
<dbReference type="AlphaFoldDB" id="A0A419EVP9"/>
<evidence type="ECO:0000256" key="8">
    <source>
        <dbReference type="ARBA" id="ARBA00023136"/>
    </source>
</evidence>
<keyword evidence="4 10" id="KW-0812">Transmembrane</keyword>
<dbReference type="GO" id="GO:0065002">
    <property type="term" value="P:intracellular protein transmembrane transport"/>
    <property type="evidence" value="ECO:0007669"/>
    <property type="project" value="UniProtKB-UniRule"/>
</dbReference>
<keyword evidence="6 10" id="KW-1133">Transmembrane helix</keyword>
<comment type="subunit">
    <text evidence="10">Component of the Sec protein translocase complex. Heterotrimer consisting of SecY, SecE and SecG subunits. The heterotrimers can form oligomers, although 1 heterotrimer is thought to be able to translocate proteins. Interacts with the ribosome. Interacts with SecDF, and other proteins may be involved. Interacts with SecA.</text>
</comment>
<feature type="transmembrane region" description="Helical" evidence="10">
    <location>
        <begin position="271"/>
        <end position="292"/>
    </location>
</feature>
<dbReference type="PIRSF" id="PIRSF004557">
    <property type="entry name" value="SecY"/>
    <property type="match status" value="1"/>
</dbReference>
<evidence type="ECO:0000256" key="11">
    <source>
        <dbReference type="RuleBase" id="RU000537"/>
    </source>
</evidence>
<dbReference type="SUPFAM" id="SSF103491">
    <property type="entry name" value="Preprotein translocase SecY subunit"/>
    <property type="match status" value="1"/>
</dbReference>
<dbReference type="EMBL" id="QZKI01000091">
    <property type="protein sequence ID" value="RJP68464.1"/>
    <property type="molecule type" value="Genomic_DNA"/>
</dbReference>
<evidence type="ECO:0000256" key="12">
    <source>
        <dbReference type="RuleBase" id="RU003484"/>
    </source>
</evidence>
<evidence type="ECO:0000313" key="15">
    <source>
        <dbReference type="Proteomes" id="UP000285961"/>
    </source>
</evidence>
<feature type="transmembrane region" description="Helical" evidence="10">
    <location>
        <begin position="72"/>
        <end position="97"/>
    </location>
</feature>
<comment type="similarity">
    <text evidence="2 10 13">Belongs to the SecY/SEC61-alpha family.</text>
</comment>
<evidence type="ECO:0000256" key="1">
    <source>
        <dbReference type="ARBA" id="ARBA00004141"/>
    </source>
</evidence>
<evidence type="ECO:0000313" key="14">
    <source>
        <dbReference type="EMBL" id="RJP68464.1"/>
    </source>
</evidence>
<evidence type="ECO:0000256" key="2">
    <source>
        <dbReference type="ARBA" id="ARBA00005751"/>
    </source>
</evidence>
<evidence type="ECO:0000256" key="5">
    <source>
        <dbReference type="ARBA" id="ARBA00022927"/>
    </source>
</evidence>
<keyword evidence="7 10" id="KW-0811">Translocation</keyword>
<dbReference type="HAMAP" id="MF_01465">
    <property type="entry name" value="SecY"/>
    <property type="match status" value="1"/>
</dbReference>
<feature type="transmembrane region" description="Helical" evidence="10">
    <location>
        <begin position="390"/>
        <end position="414"/>
    </location>
</feature>
<dbReference type="GO" id="GO:0005886">
    <property type="term" value="C:plasma membrane"/>
    <property type="evidence" value="ECO:0007669"/>
    <property type="project" value="UniProtKB-SubCell"/>
</dbReference>
<feature type="transmembrane region" description="Helical" evidence="10">
    <location>
        <begin position="117"/>
        <end position="135"/>
    </location>
</feature>
<dbReference type="FunFam" id="1.10.3370.10:FF:000001">
    <property type="entry name" value="Preprotein translocase subunit SecY"/>
    <property type="match status" value="1"/>
</dbReference>
<dbReference type="PRINTS" id="PR00303">
    <property type="entry name" value="SECYTRNLCASE"/>
</dbReference>
<dbReference type="PROSITE" id="PS00755">
    <property type="entry name" value="SECY_1"/>
    <property type="match status" value="1"/>
</dbReference>
<dbReference type="Pfam" id="PF00344">
    <property type="entry name" value="SecY"/>
    <property type="match status" value="1"/>
</dbReference>
<dbReference type="InterPro" id="IPR023201">
    <property type="entry name" value="SecY_dom_sf"/>
</dbReference>
<gene>
    <name evidence="10 14" type="primary">secY</name>
    <name evidence="14" type="ORF">C4532_12515</name>
</gene>
<keyword evidence="8 10" id="KW-0472">Membrane</keyword>
<feature type="transmembrane region" description="Helical" evidence="10">
    <location>
        <begin position="183"/>
        <end position="202"/>
    </location>
</feature>
<dbReference type="Proteomes" id="UP000285961">
    <property type="component" value="Unassembled WGS sequence"/>
</dbReference>
<keyword evidence="3 10" id="KW-0813">Transport</keyword>
<evidence type="ECO:0000256" key="10">
    <source>
        <dbReference type="HAMAP-Rule" id="MF_01465"/>
    </source>
</evidence>
<evidence type="ECO:0000256" key="3">
    <source>
        <dbReference type="ARBA" id="ARBA00022448"/>
    </source>
</evidence>
<organism evidence="14 15">
    <name type="scientific">Candidatus Abyssobacteria bacterium SURF_17</name>
    <dbReference type="NCBI Taxonomy" id="2093361"/>
    <lineage>
        <taxon>Bacteria</taxon>
        <taxon>Pseudomonadati</taxon>
        <taxon>Candidatus Hydrogenedentota</taxon>
        <taxon>Candidatus Abyssobacteria</taxon>
    </lineage>
</organism>
<keyword evidence="10" id="KW-1003">Cell membrane</keyword>
<reference evidence="14 15" key="1">
    <citation type="journal article" date="2017" name="ISME J.">
        <title>Energy and carbon metabolisms in a deep terrestrial subsurface fluid microbial community.</title>
        <authorList>
            <person name="Momper L."/>
            <person name="Jungbluth S.P."/>
            <person name="Lee M.D."/>
            <person name="Amend J.P."/>
        </authorList>
    </citation>
    <scope>NUCLEOTIDE SEQUENCE [LARGE SCALE GENOMIC DNA]</scope>
    <source>
        <strain evidence="14">SURF_17</strain>
    </source>
</reference>
<dbReference type="GO" id="GO:0006605">
    <property type="term" value="P:protein targeting"/>
    <property type="evidence" value="ECO:0007669"/>
    <property type="project" value="UniProtKB-UniRule"/>
</dbReference>
<proteinExistence type="inferred from homology"/>
<evidence type="ECO:0000256" key="13">
    <source>
        <dbReference type="RuleBase" id="RU004349"/>
    </source>
</evidence>
<comment type="caution">
    <text evidence="14">The sequence shown here is derived from an EMBL/GenBank/DDBJ whole genome shotgun (WGS) entry which is preliminary data.</text>
</comment>
<dbReference type="Gene3D" id="1.10.3370.10">
    <property type="entry name" value="SecY subunit domain"/>
    <property type="match status" value="1"/>
</dbReference>
<dbReference type="PROSITE" id="PS00756">
    <property type="entry name" value="SECY_2"/>
    <property type="match status" value="1"/>
</dbReference>
<comment type="subcellular location">
    <subcellularLocation>
        <location evidence="10">Cell membrane</location>
        <topology evidence="10">Multi-pass membrane protein</topology>
    </subcellularLocation>
    <subcellularLocation>
        <location evidence="1 12">Membrane</location>
        <topology evidence="1 12">Multi-pass membrane protein</topology>
    </subcellularLocation>
</comment>
<accession>A0A419EVP9</accession>
<keyword evidence="5 10" id="KW-0653">Protein transport</keyword>
<comment type="caution">
    <text evidence="10">Lacks conserved residue(s) required for the propagation of feature annotation.</text>
</comment>
<dbReference type="GO" id="GO:0043952">
    <property type="term" value="P:protein transport by the Sec complex"/>
    <property type="evidence" value="ECO:0007669"/>
    <property type="project" value="UniProtKB-UniRule"/>
</dbReference>
<feature type="transmembrane region" description="Helical" evidence="10">
    <location>
        <begin position="150"/>
        <end position="171"/>
    </location>
</feature>
<dbReference type="InterPro" id="IPR002208">
    <property type="entry name" value="SecY/SEC61-alpha"/>
</dbReference>
<dbReference type="PANTHER" id="PTHR10906">
    <property type="entry name" value="SECY/SEC61-ALPHA FAMILY MEMBER"/>
    <property type="match status" value="1"/>
</dbReference>
<evidence type="ECO:0000256" key="9">
    <source>
        <dbReference type="ARBA" id="ARBA00039733"/>
    </source>
</evidence>
<evidence type="ECO:0000256" key="7">
    <source>
        <dbReference type="ARBA" id="ARBA00023010"/>
    </source>
</evidence>
<sequence>MLNAFQNAFKIPELKNRIIFTVVLLAVYRLGGHVPTPGINGRLLAEFVAERQNTLLGFADLFAGGAFSRMTIFALGIMPYISASIILQLLVAVIPYFEKLSKEGEEGRRKLTQYSRYGTIALTAVQSLGISLWLSNPSNFGGKEMVPHPGLGFVLLTMITFTTGTAFIMWLGEQITERGIGNGISLIIFAGIVAGLPTALALLVRNIQLGEMSIFKMIVLLVLLVAVTAGTIVLTQAQRKIPVQYAKQIKGRKVYGGQSTWLPLRVNQAGVIPIIFASSLLLFPPTIAQFLHTRAMESLVNWLSPGALLYNIFYVVLIVFFTYFYTAITFNPIDVADNLKKYGGFVPGIRPGRPTAEYLDRIMTRITFPGALALAFVAVIPTVISRGMRVDYLVASFFGGTSLLIVVGVALDTIQQIESHLLMRHYDGFMKKGRVRARRF</sequence>
<evidence type="ECO:0000256" key="6">
    <source>
        <dbReference type="ARBA" id="ARBA00022989"/>
    </source>
</evidence>
<feature type="transmembrane region" description="Helical" evidence="10">
    <location>
        <begin position="312"/>
        <end position="333"/>
    </location>
</feature>
<comment type="function">
    <text evidence="10 11">The central subunit of the protein translocation channel SecYEG. Consists of two halves formed by TMs 1-5 and 6-10. These two domains form a lateral gate at the front which open onto the bilayer between TMs 2 and 7, and are clamped together by SecE at the back. The channel is closed by both a pore ring composed of hydrophobic SecY resides and a short helix (helix 2A) on the extracellular side of the membrane which forms a plug. The plug probably moves laterally to allow the channel to open. The ring and the pore may move independently.</text>
</comment>